<reference evidence="1" key="2">
    <citation type="submission" date="2021-04" db="EMBL/GenBank/DDBJ databases">
        <authorList>
            <person name="Gilroy R."/>
        </authorList>
    </citation>
    <scope>NUCLEOTIDE SEQUENCE</scope>
    <source>
        <strain evidence="1">Gambia2-208</strain>
    </source>
</reference>
<dbReference type="Proteomes" id="UP000886851">
    <property type="component" value="Unassembled WGS sequence"/>
</dbReference>
<organism evidence="1 2">
    <name type="scientific">Candidatus Bacteroides pullicola</name>
    <dbReference type="NCBI Taxonomy" id="2838475"/>
    <lineage>
        <taxon>Bacteria</taxon>
        <taxon>Pseudomonadati</taxon>
        <taxon>Bacteroidota</taxon>
        <taxon>Bacteroidia</taxon>
        <taxon>Bacteroidales</taxon>
        <taxon>Bacteroidaceae</taxon>
        <taxon>Bacteroides</taxon>
    </lineage>
</organism>
<comment type="caution">
    <text evidence="1">The sequence shown here is derived from an EMBL/GenBank/DDBJ whole genome shotgun (WGS) entry which is preliminary data.</text>
</comment>
<protein>
    <submittedName>
        <fullName evidence="1">Sulfide:quinone reductase</fullName>
    </submittedName>
</protein>
<dbReference type="EMBL" id="DXCV01000061">
    <property type="protein sequence ID" value="HIY88849.1"/>
    <property type="molecule type" value="Genomic_DNA"/>
</dbReference>
<dbReference type="AlphaFoldDB" id="A0A9D1ZJQ2"/>
<reference evidence="1" key="1">
    <citation type="journal article" date="2021" name="PeerJ">
        <title>Extensive microbial diversity within the chicken gut microbiome revealed by metagenomics and culture.</title>
        <authorList>
            <person name="Gilroy R."/>
            <person name="Ravi A."/>
            <person name="Getino M."/>
            <person name="Pursley I."/>
            <person name="Horton D.L."/>
            <person name="Alikhan N.F."/>
            <person name="Baker D."/>
            <person name="Gharbi K."/>
            <person name="Hall N."/>
            <person name="Watson M."/>
            <person name="Adriaenssens E.M."/>
            <person name="Foster-Nyarko E."/>
            <person name="Jarju S."/>
            <person name="Secka A."/>
            <person name="Antonio M."/>
            <person name="Oren A."/>
            <person name="Chaudhuri R.R."/>
            <person name="La Ragione R."/>
            <person name="Hildebrand F."/>
            <person name="Pallen M.J."/>
        </authorList>
    </citation>
    <scope>NUCLEOTIDE SEQUENCE</scope>
    <source>
        <strain evidence="1">Gambia2-208</strain>
    </source>
</reference>
<proteinExistence type="predicted"/>
<gene>
    <name evidence="1" type="ORF">H9824_09120</name>
</gene>
<accession>A0A9D1ZJQ2</accession>
<evidence type="ECO:0000313" key="2">
    <source>
        <dbReference type="Proteomes" id="UP000886851"/>
    </source>
</evidence>
<name>A0A9D1ZJQ2_9BACE</name>
<evidence type="ECO:0000313" key="1">
    <source>
        <dbReference type="EMBL" id="HIY88849.1"/>
    </source>
</evidence>
<sequence>MDYNQIAGKDKQFVDEFSRFVNGGMCSAEKTGRAMAADHRYLVNEKGKVMFYFMEALAADWRKGRYDQRNEWACRLAAAAMDALEAQGLYYPTFENEEY</sequence>